<dbReference type="OrthoDB" id="74575at2759"/>
<gene>
    <name evidence="1" type="ORF">TrLO_g8851</name>
</gene>
<proteinExistence type="predicted"/>
<dbReference type="AlphaFoldDB" id="A0A9W7E466"/>
<dbReference type="EMBL" id="BRXW01000552">
    <property type="protein sequence ID" value="GMH65522.1"/>
    <property type="molecule type" value="Genomic_DNA"/>
</dbReference>
<evidence type="ECO:0000313" key="1">
    <source>
        <dbReference type="EMBL" id="GMH65522.1"/>
    </source>
</evidence>
<keyword evidence="2" id="KW-1185">Reference proteome</keyword>
<protein>
    <submittedName>
        <fullName evidence="1">Uncharacterized protein</fullName>
    </submittedName>
</protein>
<evidence type="ECO:0000313" key="2">
    <source>
        <dbReference type="Proteomes" id="UP001165122"/>
    </source>
</evidence>
<organism evidence="1 2">
    <name type="scientific">Triparma laevis f. longispina</name>
    <dbReference type="NCBI Taxonomy" id="1714387"/>
    <lineage>
        <taxon>Eukaryota</taxon>
        <taxon>Sar</taxon>
        <taxon>Stramenopiles</taxon>
        <taxon>Ochrophyta</taxon>
        <taxon>Bolidophyceae</taxon>
        <taxon>Parmales</taxon>
        <taxon>Triparmaceae</taxon>
        <taxon>Triparma</taxon>
    </lineage>
</organism>
<accession>A0A9W7E466</accession>
<comment type="caution">
    <text evidence="1">The sequence shown here is derived from an EMBL/GenBank/DDBJ whole genome shotgun (WGS) entry which is preliminary data.</text>
</comment>
<name>A0A9W7E466_9STRA</name>
<dbReference type="Proteomes" id="UP001165122">
    <property type="component" value="Unassembled WGS sequence"/>
</dbReference>
<reference evidence="2" key="1">
    <citation type="journal article" date="2023" name="Commun. Biol.">
        <title>Genome analysis of Parmales, the sister group of diatoms, reveals the evolutionary specialization of diatoms from phago-mixotrophs to photoautotrophs.</title>
        <authorList>
            <person name="Ban H."/>
            <person name="Sato S."/>
            <person name="Yoshikawa S."/>
            <person name="Yamada K."/>
            <person name="Nakamura Y."/>
            <person name="Ichinomiya M."/>
            <person name="Sato N."/>
            <person name="Blanc-Mathieu R."/>
            <person name="Endo H."/>
            <person name="Kuwata A."/>
            <person name="Ogata H."/>
        </authorList>
    </citation>
    <scope>NUCLEOTIDE SEQUENCE [LARGE SCALE GENOMIC DNA]</scope>
    <source>
        <strain evidence="2">NIES 3700</strain>
    </source>
</reference>
<sequence length="301" mass="33952">MITKFKQDAKVDDMERSEQANFMRERWKVQVYSEEEEFLLNKGRAFFVAVTSSSDLKVMPSGDPLVTIKTTFADGDKLLAGIVESVIDGDLEELAAFECPKISRESTKLFHKKGGAEKFTKRVNSHSFYYLNRRDLNITGFKHREWRAIAKITIKTGAIDDVKVSYLFCKIGALLYDRFQREDVIDERRMKDFIGNIDNAPLLTEDEQKLIGESMELVEEVSSKAKRIGGTAMDSVEKYIYPSKKGGALVGMTVAKVDVSAVSLFAQLCLLDTYAKKADHKDTKIRKGLRAKKHRAGGGRV</sequence>